<accession>A0A086CHV3</accession>
<gene>
    <name evidence="2" type="ORF">ucyna2_00396</name>
</gene>
<dbReference type="PANTHER" id="PTHR47380">
    <property type="entry name" value="OS02G0533000 PROTEIN"/>
    <property type="match status" value="1"/>
</dbReference>
<feature type="transmembrane region" description="Helical" evidence="1">
    <location>
        <begin position="91"/>
        <end position="116"/>
    </location>
</feature>
<dbReference type="PANTHER" id="PTHR47380:SF4">
    <property type="entry name" value="OS02G0533000 PROTEIN"/>
    <property type="match status" value="1"/>
</dbReference>
<evidence type="ECO:0000256" key="1">
    <source>
        <dbReference type="SAM" id="Phobius"/>
    </source>
</evidence>
<evidence type="ECO:0000313" key="2">
    <source>
        <dbReference type="EMBL" id="KFF41767.1"/>
    </source>
</evidence>
<reference evidence="2 3" key="1">
    <citation type="submission" date="2014-08" db="EMBL/GenBank/DDBJ databases">
        <title>Comparative genomics reveals surprising divergence of two closely related strains of uncultivated UCYN-A cyanobacteria.</title>
        <authorList>
            <person name="Bombar D."/>
            <person name="Heller P."/>
            <person name="Sanchez-Baracaldo P."/>
            <person name="Carter B.J."/>
            <person name="Zert J.P."/>
        </authorList>
    </citation>
    <scope>NUCLEOTIDE SEQUENCE [LARGE SCALE GENOMIC DNA]</scope>
</reference>
<keyword evidence="1" id="KW-0472">Membrane</keyword>
<protein>
    <submittedName>
        <fullName evidence="2">Uncharacterized protein</fullName>
    </submittedName>
</protein>
<dbReference type="STRING" id="1527444.ucyna2_00396"/>
<name>A0A086CHV3_9CHRO</name>
<dbReference type="EMBL" id="JPSP01000003">
    <property type="protein sequence ID" value="KFF41767.1"/>
    <property type="molecule type" value="Genomic_DNA"/>
</dbReference>
<dbReference type="InterPro" id="IPR044200">
    <property type="entry name" value="At5g03900-like"/>
</dbReference>
<organism evidence="2 3">
    <name type="scientific">Candidatus Atelocyanobacterium thalassa isolate SIO64986</name>
    <dbReference type="NCBI Taxonomy" id="1527444"/>
    <lineage>
        <taxon>Bacteria</taxon>
        <taxon>Bacillati</taxon>
        <taxon>Cyanobacteriota</taxon>
        <taxon>Cyanophyceae</taxon>
        <taxon>Oscillatoriophycideae</taxon>
        <taxon>Chroococcales</taxon>
        <taxon>Aphanothecaceae</taxon>
        <taxon>Candidatus Atelocyanobacterium</taxon>
        <taxon>Candidatus Atelocyanobacterium thalassae</taxon>
    </lineage>
</organism>
<comment type="caution">
    <text evidence="2">The sequence shown here is derived from an EMBL/GenBank/DDBJ whole genome shotgun (WGS) entry which is preliminary data.</text>
</comment>
<dbReference type="eggNOG" id="COG5360">
    <property type="taxonomic scope" value="Bacteria"/>
</dbReference>
<dbReference type="AlphaFoldDB" id="A0A086CHV3"/>
<keyword evidence="1" id="KW-0812">Transmembrane</keyword>
<feature type="transmembrane region" description="Helical" evidence="1">
    <location>
        <begin position="334"/>
        <end position="355"/>
    </location>
</feature>
<keyword evidence="1" id="KW-1133">Transmembrane helix</keyword>
<evidence type="ECO:0000313" key="3">
    <source>
        <dbReference type="Proteomes" id="UP000028922"/>
    </source>
</evidence>
<feature type="transmembrane region" description="Helical" evidence="1">
    <location>
        <begin position="294"/>
        <end position="314"/>
    </location>
</feature>
<proteinExistence type="predicted"/>
<sequence length="421" mass="48614">MALQLKIIDSVEKLGYRVTVGDVVAYSGISPYVVQKELLSLASDTLGNLQVTESGEIVYIFSQNLRTIFRNKNLIFRLNEIWKKIWITLFYLIRISFGIILIFSIAIIFAAITIILTSLYSNKEENDQYSSGYRGMNFFVLPNFSDLFWIFYPTGNYSSFSSSKSNEDKFLKKTTFLEAVFSFLFGDGNPNFNLEEIRWEMIGRVIYNNEGVIIAEQIAPYLDNINKYNEYNEDYILPVLKRLAGVPIVSPKGELVYSFPELQTFIKNLPEKHINNNFEEKLYEFTHISSNQKILVISLGVINFILVLTLGSLLKDQSVISASNSLIGFINSSYWFLFSYASFFLGLPLVRHFVIQSRNTRINKRNLERRERLRILSKSNEIIKSKLCYVTQFLSQVKSNNTKLVYTTEKRVVEQSDNIGF</sequence>
<dbReference type="PATRIC" id="fig|1527444.3.peg.379"/>
<dbReference type="Proteomes" id="UP000028922">
    <property type="component" value="Unassembled WGS sequence"/>
</dbReference>